<evidence type="ECO:0000313" key="4">
    <source>
        <dbReference type="Proteomes" id="UP000325902"/>
    </source>
</evidence>
<feature type="compositionally biased region" description="Polar residues" evidence="1">
    <location>
        <begin position="663"/>
        <end position="679"/>
    </location>
</feature>
<dbReference type="InterPro" id="IPR055781">
    <property type="entry name" value="DUF7357"/>
</dbReference>
<dbReference type="EMBL" id="VCHE01000002">
    <property type="protein sequence ID" value="KAB2580997.1"/>
    <property type="molecule type" value="Genomic_DNA"/>
</dbReference>
<comment type="caution">
    <text evidence="3">The sequence shown here is derived from an EMBL/GenBank/DDBJ whole genome shotgun (WGS) entry which is preliminary data.</text>
</comment>
<feature type="compositionally biased region" description="Low complexity" evidence="1">
    <location>
        <begin position="285"/>
        <end position="299"/>
    </location>
</feature>
<evidence type="ECO:0000256" key="1">
    <source>
        <dbReference type="SAM" id="MobiDB-lite"/>
    </source>
</evidence>
<feature type="compositionally biased region" description="Low complexity" evidence="1">
    <location>
        <begin position="244"/>
        <end position="260"/>
    </location>
</feature>
<feature type="compositionally biased region" description="Low complexity" evidence="1">
    <location>
        <begin position="221"/>
        <end position="235"/>
    </location>
</feature>
<feature type="compositionally biased region" description="Polar residues" evidence="1">
    <location>
        <begin position="480"/>
        <end position="497"/>
    </location>
</feature>
<protein>
    <recommendedName>
        <fullName evidence="2">DUF7357 domain-containing protein</fullName>
    </recommendedName>
</protein>
<reference evidence="3 4" key="1">
    <citation type="journal article" date="2019" name="Sci. Rep.">
        <title>A multi-omics analysis of the grapevine pathogen Lasiodiplodia theobromae reveals that temperature affects the expression of virulence- and pathogenicity-related genes.</title>
        <authorList>
            <person name="Felix C."/>
            <person name="Meneses R."/>
            <person name="Goncalves M.F.M."/>
            <person name="Tilleman L."/>
            <person name="Duarte A.S."/>
            <person name="Jorrin-Novo J.V."/>
            <person name="Van de Peer Y."/>
            <person name="Deforce D."/>
            <person name="Van Nieuwerburgh F."/>
            <person name="Esteves A.C."/>
            <person name="Alves A."/>
        </authorList>
    </citation>
    <scope>NUCLEOTIDE SEQUENCE [LARGE SCALE GENOMIC DNA]</scope>
    <source>
        <strain evidence="3 4">LA-SOL3</strain>
    </source>
</reference>
<feature type="region of interest" description="Disordered" evidence="1">
    <location>
        <begin position="211"/>
        <end position="400"/>
    </location>
</feature>
<feature type="compositionally biased region" description="Basic and acidic residues" evidence="1">
    <location>
        <begin position="530"/>
        <end position="542"/>
    </location>
</feature>
<feature type="compositionally biased region" description="Basic residues" evidence="1">
    <location>
        <begin position="624"/>
        <end position="633"/>
    </location>
</feature>
<name>A0A5N5DT84_9PEZI</name>
<accession>A0A5N5DT84</accession>
<feature type="compositionally biased region" description="Basic and acidic residues" evidence="1">
    <location>
        <begin position="841"/>
        <end position="851"/>
    </location>
</feature>
<evidence type="ECO:0000313" key="3">
    <source>
        <dbReference type="EMBL" id="KAB2580997.1"/>
    </source>
</evidence>
<gene>
    <name evidence="3" type="ORF">DBV05_g671</name>
</gene>
<feature type="region of interest" description="Disordered" evidence="1">
    <location>
        <begin position="156"/>
        <end position="192"/>
    </location>
</feature>
<organism evidence="3 4">
    <name type="scientific">Lasiodiplodia theobromae</name>
    <dbReference type="NCBI Taxonomy" id="45133"/>
    <lineage>
        <taxon>Eukaryota</taxon>
        <taxon>Fungi</taxon>
        <taxon>Dikarya</taxon>
        <taxon>Ascomycota</taxon>
        <taxon>Pezizomycotina</taxon>
        <taxon>Dothideomycetes</taxon>
        <taxon>Dothideomycetes incertae sedis</taxon>
        <taxon>Botryosphaeriales</taxon>
        <taxon>Botryosphaeriaceae</taxon>
        <taxon>Lasiodiplodia</taxon>
    </lineage>
</organism>
<dbReference type="OrthoDB" id="5368821at2759"/>
<sequence length="859" mass="95192">MRLRLSIRRHNLPAADLLWAVPDDRAHDAFTVAQLLENLNDIIPLESPHWGLEDYAVEINNYEALHFQKVKDIFKDEDQVCIRYLTQPELRARHIAGRDQINANGQHLIDGIPFGKSYFASRKPYRPSINIPPLKNPIADEDAFPALLENAPQLQDHNDEDEDDEDFDVEQPTPKRRRLDSVKSDKSDKSVHFQEDDGMLALLSDLDDTEEEYQVASSDNVSTSSIADSLSDVSSRAASNTKMADAALVDNSSVSSSDSDSSSDDSDSSSDVSSSDDSSSDSDLSDANSSSDSSDSDSSSSDEDDSASSSEPDEISSKVPATSAQKGAGNQNGSPKPTGAPFQGLERTKARNRRRRLGRLHKKLKELHGSHVPSEQTGKQPESPGSPRWTDVITAPSHPIEKELERLEADRLKEKKEAFLKMLNTFTPETTTPEKNVLADPVSTFTDAKTAEGEAVDLDVQGGLLDKSGKENHDYEAQKSAVNSTPNSTSKPTQEITSEIADTPAPKRKRIDVGSFRRLTMGSLGLRTPKNKEEEQKLRDKIAANANGRGKKTPDAKSSVQAEDDEPEDLQDPDAWKSRIELKAFEVSDENVQQLSAPPFPFKQRWDQQQHYFNEYDQEYETKKKNKKKRKRNNQTYDEQDQYYEPEGNEEWAILNYDEVDAAQSQLLQETQDAQSMTEVSEKRQRSSEGTSAGDDLPPLPSDITTLQKLAPADIHTGSVVVYKEMEVSELTGWQPVISEYRRARVLEVDEDAAYLQLAAPDVPRKQAAMRAGNKGGKLESKTFVITEEEDEEEDPSKRWVEFTNMADLLLLQAASGDEAKALADVHMADQNGEGSASSETDAHATGTKEDNADEGTTD</sequence>
<evidence type="ECO:0000259" key="2">
    <source>
        <dbReference type="Pfam" id="PF24054"/>
    </source>
</evidence>
<feature type="compositionally biased region" description="Acidic residues" evidence="1">
    <location>
        <begin position="562"/>
        <end position="572"/>
    </location>
</feature>
<feature type="region of interest" description="Disordered" evidence="1">
    <location>
        <begin position="823"/>
        <end position="859"/>
    </location>
</feature>
<dbReference type="Proteomes" id="UP000325902">
    <property type="component" value="Unassembled WGS sequence"/>
</dbReference>
<feature type="compositionally biased region" description="Basic and acidic residues" evidence="1">
    <location>
        <begin position="179"/>
        <end position="192"/>
    </location>
</feature>
<feature type="domain" description="DUF7357" evidence="2">
    <location>
        <begin position="1"/>
        <end position="133"/>
    </location>
</feature>
<dbReference type="Pfam" id="PF24054">
    <property type="entry name" value="DUF7357"/>
    <property type="match status" value="1"/>
</dbReference>
<keyword evidence="4" id="KW-1185">Reference proteome</keyword>
<feature type="compositionally biased region" description="Acidic residues" evidence="1">
    <location>
        <begin position="300"/>
        <end position="314"/>
    </location>
</feature>
<feature type="compositionally biased region" description="Basic residues" evidence="1">
    <location>
        <begin position="350"/>
        <end position="365"/>
    </location>
</feature>
<proteinExistence type="predicted"/>
<feature type="compositionally biased region" description="Polar residues" evidence="1">
    <location>
        <begin position="319"/>
        <end position="335"/>
    </location>
</feature>
<feature type="compositionally biased region" description="Acidic residues" evidence="1">
    <location>
        <begin position="158"/>
        <end position="169"/>
    </location>
</feature>
<feature type="region of interest" description="Disordered" evidence="1">
    <location>
        <begin position="663"/>
        <end position="705"/>
    </location>
</feature>
<dbReference type="AlphaFoldDB" id="A0A5N5DT84"/>
<feature type="region of interest" description="Disordered" evidence="1">
    <location>
        <begin position="464"/>
        <end position="646"/>
    </location>
</feature>
<feature type="compositionally biased region" description="Basic and acidic residues" evidence="1">
    <location>
        <begin position="574"/>
        <end position="586"/>
    </location>
</feature>
<feature type="compositionally biased region" description="Basic and acidic residues" evidence="1">
    <location>
        <begin position="467"/>
        <end position="477"/>
    </location>
</feature>